<name>A0A0C2YXV1_HEBCY</name>
<dbReference type="AlphaFoldDB" id="A0A0C2YXV1"/>
<dbReference type="Proteomes" id="UP000053424">
    <property type="component" value="Unassembled WGS sequence"/>
</dbReference>
<dbReference type="HOGENOM" id="CLU_2236920_0_0_1"/>
<evidence type="ECO:0000313" key="2">
    <source>
        <dbReference type="Proteomes" id="UP000053424"/>
    </source>
</evidence>
<proteinExistence type="predicted"/>
<reference evidence="1 2" key="1">
    <citation type="submission" date="2014-04" db="EMBL/GenBank/DDBJ databases">
        <authorList>
            <consortium name="DOE Joint Genome Institute"/>
            <person name="Kuo A."/>
            <person name="Gay G."/>
            <person name="Dore J."/>
            <person name="Kohler A."/>
            <person name="Nagy L.G."/>
            <person name="Floudas D."/>
            <person name="Copeland A."/>
            <person name="Barry K.W."/>
            <person name="Cichocki N."/>
            <person name="Veneault-Fourrey C."/>
            <person name="LaButti K."/>
            <person name="Lindquist E.A."/>
            <person name="Lipzen A."/>
            <person name="Lundell T."/>
            <person name="Morin E."/>
            <person name="Murat C."/>
            <person name="Sun H."/>
            <person name="Tunlid A."/>
            <person name="Henrissat B."/>
            <person name="Grigoriev I.V."/>
            <person name="Hibbett D.S."/>
            <person name="Martin F."/>
            <person name="Nordberg H.P."/>
            <person name="Cantor M.N."/>
            <person name="Hua S.X."/>
        </authorList>
    </citation>
    <scope>NUCLEOTIDE SEQUENCE [LARGE SCALE GENOMIC DNA]</scope>
    <source>
        <strain evidence="2">h7</strain>
    </source>
</reference>
<dbReference type="EMBL" id="KN831771">
    <property type="protein sequence ID" value="KIM45782.1"/>
    <property type="molecule type" value="Genomic_DNA"/>
</dbReference>
<organism evidence="1 2">
    <name type="scientific">Hebeloma cylindrosporum</name>
    <dbReference type="NCBI Taxonomy" id="76867"/>
    <lineage>
        <taxon>Eukaryota</taxon>
        <taxon>Fungi</taxon>
        <taxon>Dikarya</taxon>
        <taxon>Basidiomycota</taxon>
        <taxon>Agaricomycotina</taxon>
        <taxon>Agaricomycetes</taxon>
        <taxon>Agaricomycetidae</taxon>
        <taxon>Agaricales</taxon>
        <taxon>Agaricineae</taxon>
        <taxon>Hymenogastraceae</taxon>
        <taxon>Hebeloma</taxon>
    </lineage>
</organism>
<accession>A0A0C2YXV1</accession>
<protein>
    <submittedName>
        <fullName evidence="1">Uncharacterized protein</fullName>
    </submittedName>
</protein>
<sequence length="105" mass="12219">MVTIAVQYDSPPALPNDNIRFAASTPDYHYCKYRRYQGPEVVGRMLLLCWATPTDTNAAENLHSRFERWLKELVKFLGFFNRASRKKLLGCSCAWYQSTSRHLTK</sequence>
<reference evidence="2" key="2">
    <citation type="submission" date="2015-01" db="EMBL/GenBank/DDBJ databases">
        <title>Evolutionary Origins and Diversification of the Mycorrhizal Mutualists.</title>
        <authorList>
            <consortium name="DOE Joint Genome Institute"/>
            <consortium name="Mycorrhizal Genomics Consortium"/>
            <person name="Kohler A."/>
            <person name="Kuo A."/>
            <person name="Nagy L.G."/>
            <person name="Floudas D."/>
            <person name="Copeland A."/>
            <person name="Barry K.W."/>
            <person name="Cichocki N."/>
            <person name="Veneault-Fourrey C."/>
            <person name="LaButti K."/>
            <person name="Lindquist E.A."/>
            <person name="Lipzen A."/>
            <person name="Lundell T."/>
            <person name="Morin E."/>
            <person name="Murat C."/>
            <person name="Riley R."/>
            <person name="Ohm R."/>
            <person name="Sun H."/>
            <person name="Tunlid A."/>
            <person name="Henrissat B."/>
            <person name="Grigoriev I.V."/>
            <person name="Hibbett D.S."/>
            <person name="Martin F."/>
        </authorList>
    </citation>
    <scope>NUCLEOTIDE SEQUENCE [LARGE SCALE GENOMIC DNA]</scope>
    <source>
        <strain evidence="2">h7</strain>
    </source>
</reference>
<evidence type="ECO:0000313" key="1">
    <source>
        <dbReference type="EMBL" id="KIM45782.1"/>
    </source>
</evidence>
<keyword evidence="2" id="KW-1185">Reference proteome</keyword>
<gene>
    <name evidence="1" type="ORF">M413DRAFT_440820</name>
</gene>